<protein>
    <submittedName>
        <fullName evidence="1">Uncharacterized protein</fullName>
    </submittedName>
</protein>
<sequence length="70" mass="7359">MRDTVLGDTPASRATCARVTASIMGAPESQAGCLLGEEKIEMLEAYSGLKALSTDFHGLILIAGRPNVRP</sequence>
<organism evidence="1 2">
    <name type="scientific">Deinococcus sedimenti</name>
    <dbReference type="NCBI Taxonomy" id="1867090"/>
    <lineage>
        <taxon>Bacteria</taxon>
        <taxon>Thermotogati</taxon>
        <taxon>Deinococcota</taxon>
        <taxon>Deinococci</taxon>
        <taxon>Deinococcales</taxon>
        <taxon>Deinococcaceae</taxon>
        <taxon>Deinococcus</taxon>
    </lineage>
</organism>
<dbReference type="Proteomes" id="UP000644548">
    <property type="component" value="Unassembled WGS sequence"/>
</dbReference>
<name>A0ABQ2SB23_9DEIO</name>
<gene>
    <name evidence="1" type="ORF">GCM10008960_37290</name>
</gene>
<proteinExistence type="predicted"/>
<keyword evidence="2" id="KW-1185">Reference proteome</keyword>
<accession>A0ABQ2SB23</accession>
<evidence type="ECO:0000313" key="1">
    <source>
        <dbReference type="EMBL" id="GGS07425.1"/>
    </source>
</evidence>
<comment type="caution">
    <text evidence="1">The sequence shown here is derived from an EMBL/GenBank/DDBJ whole genome shotgun (WGS) entry which is preliminary data.</text>
</comment>
<reference evidence="2" key="1">
    <citation type="journal article" date="2019" name="Int. J. Syst. Evol. Microbiol.">
        <title>The Global Catalogue of Microorganisms (GCM) 10K type strain sequencing project: providing services to taxonomists for standard genome sequencing and annotation.</title>
        <authorList>
            <consortium name="The Broad Institute Genomics Platform"/>
            <consortium name="The Broad Institute Genome Sequencing Center for Infectious Disease"/>
            <person name="Wu L."/>
            <person name="Ma J."/>
        </authorList>
    </citation>
    <scope>NUCLEOTIDE SEQUENCE [LARGE SCALE GENOMIC DNA]</scope>
    <source>
        <strain evidence="2">JCM 31405</strain>
    </source>
</reference>
<dbReference type="EMBL" id="BMQN01000019">
    <property type="protein sequence ID" value="GGS07425.1"/>
    <property type="molecule type" value="Genomic_DNA"/>
</dbReference>
<evidence type="ECO:0000313" key="2">
    <source>
        <dbReference type="Proteomes" id="UP000644548"/>
    </source>
</evidence>